<dbReference type="InterPro" id="IPR001173">
    <property type="entry name" value="Glyco_trans_2-like"/>
</dbReference>
<organism evidence="2 3">
    <name type="scientific">Methylobacterium aerolatum</name>
    <dbReference type="NCBI Taxonomy" id="418708"/>
    <lineage>
        <taxon>Bacteria</taxon>
        <taxon>Pseudomonadati</taxon>
        <taxon>Pseudomonadota</taxon>
        <taxon>Alphaproteobacteria</taxon>
        <taxon>Hyphomicrobiales</taxon>
        <taxon>Methylobacteriaceae</taxon>
        <taxon>Methylobacterium</taxon>
    </lineage>
</organism>
<reference evidence="2 3" key="1">
    <citation type="submission" date="2023-07" db="EMBL/GenBank/DDBJ databases">
        <title>Genomic Encyclopedia of Type Strains, Phase IV (KMG-IV): sequencing the most valuable type-strain genomes for metagenomic binning, comparative biology and taxonomic classification.</title>
        <authorList>
            <person name="Goeker M."/>
        </authorList>
    </citation>
    <scope>NUCLEOTIDE SEQUENCE [LARGE SCALE GENOMIC DNA]</scope>
    <source>
        <strain evidence="2 3">DSM 19013</strain>
    </source>
</reference>
<dbReference type="PANTHER" id="PTHR22916">
    <property type="entry name" value="GLYCOSYLTRANSFERASE"/>
    <property type="match status" value="1"/>
</dbReference>
<feature type="domain" description="Glycosyltransferase 2-like" evidence="1">
    <location>
        <begin position="22"/>
        <end position="183"/>
    </location>
</feature>
<proteinExistence type="predicted"/>
<comment type="caution">
    <text evidence="2">The sequence shown here is derived from an EMBL/GenBank/DDBJ whole genome shotgun (WGS) entry which is preliminary data.</text>
</comment>
<dbReference type="Gene3D" id="3.90.550.10">
    <property type="entry name" value="Spore Coat Polysaccharide Biosynthesis Protein SpsA, Chain A"/>
    <property type="match status" value="1"/>
</dbReference>
<evidence type="ECO:0000259" key="1">
    <source>
        <dbReference type="Pfam" id="PF00535"/>
    </source>
</evidence>
<dbReference type="PANTHER" id="PTHR22916:SF3">
    <property type="entry name" value="UDP-GLCNAC:BETAGAL BETA-1,3-N-ACETYLGLUCOSAMINYLTRANSFERASE-LIKE PROTEIN 1"/>
    <property type="match status" value="1"/>
</dbReference>
<evidence type="ECO:0000313" key="3">
    <source>
        <dbReference type="Proteomes" id="UP001231124"/>
    </source>
</evidence>
<sequence>MAAHDAHFVRKVDSMPYEHGISIVLATHNGSRFIRQQLDTLLHQTVPPLEIIVSDDASTDDTLKIVQDFLSAGTITFKIIRNVPALGYRTNFLRAALSASGRFVAFCDQDDIWDPRKLELCSRHMEDRTVSMIVHAAVSVDSDNRDLGPFRQGIKRHGVVPPLSYDPWGTFFGFSMVFRRDLLDLWDLDDRFIDFIDPDELLAHDRWVMFLSQVVGRIVEIDVPLVRYRQHENNLFGNGERKRIEKLESIADKSSVYRTATSGMIDVVERLPDTTAESFPLFDRARAVAFFRSALRQLDERDAIYRAGTRAEALRRLSARVAGGTYRAVHNGRPRWRSMAKDLTFALLRR</sequence>
<dbReference type="EMBL" id="JAUSVP010000010">
    <property type="protein sequence ID" value="MDQ0448717.1"/>
    <property type="molecule type" value="Genomic_DNA"/>
</dbReference>
<dbReference type="SUPFAM" id="SSF53448">
    <property type="entry name" value="Nucleotide-diphospho-sugar transferases"/>
    <property type="match status" value="1"/>
</dbReference>
<keyword evidence="3" id="KW-1185">Reference proteome</keyword>
<name>A0ABU0I290_9HYPH</name>
<dbReference type="InterPro" id="IPR029044">
    <property type="entry name" value="Nucleotide-diphossugar_trans"/>
</dbReference>
<evidence type="ECO:0000313" key="2">
    <source>
        <dbReference type="EMBL" id="MDQ0448717.1"/>
    </source>
</evidence>
<accession>A0ABU0I290</accession>
<dbReference type="RefSeq" id="WP_238203169.1">
    <property type="nucleotide sequence ID" value="NZ_BPQE01000012.1"/>
</dbReference>
<dbReference type="Proteomes" id="UP001231124">
    <property type="component" value="Unassembled WGS sequence"/>
</dbReference>
<gene>
    <name evidence="2" type="ORF">QO012_003229</name>
</gene>
<protein>
    <submittedName>
        <fullName evidence="2">Glycosyltransferase involved in cell wall biosynthesis</fullName>
    </submittedName>
</protein>
<dbReference type="Pfam" id="PF00535">
    <property type="entry name" value="Glycos_transf_2"/>
    <property type="match status" value="1"/>
</dbReference>